<dbReference type="SUPFAM" id="SSF49503">
    <property type="entry name" value="Cupredoxins"/>
    <property type="match status" value="3"/>
</dbReference>
<feature type="region of interest" description="Disordered" evidence="5">
    <location>
        <begin position="559"/>
        <end position="592"/>
    </location>
</feature>
<name>A0A7M7HP77_STRPU</name>
<dbReference type="OMA" id="DMGCMPP"/>
<keyword evidence="6" id="KW-0472">Membrane</keyword>
<evidence type="ECO:0008006" key="12">
    <source>
        <dbReference type="Google" id="ProtNLM"/>
    </source>
</evidence>
<protein>
    <recommendedName>
        <fullName evidence="12">Laccase</fullName>
    </recommendedName>
</protein>
<comment type="similarity">
    <text evidence="1">Belongs to the multicopper oxidase family.</text>
</comment>
<dbReference type="InterPro" id="IPR033138">
    <property type="entry name" value="Cu_oxidase_CS"/>
</dbReference>
<dbReference type="CDD" id="cd13858">
    <property type="entry name" value="CuRO_1_tcLCC2_insect_like"/>
    <property type="match status" value="1"/>
</dbReference>
<dbReference type="InterPro" id="IPR045087">
    <property type="entry name" value="Cu-oxidase_fam"/>
</dbReference>
<dbReference type="PROSITE" id="PS00080">
    <property type="entry name" value="MULTICOPPER_OXIDASE2"/>
    <property type="match status" value="1"/>
</dbReference>
<dbReference type="InterPro" id="IPR002355">
    <property type="entry name" value="Cu_oxidase_Cu_BS"/>
</dbReference>
<evidence type="ECO:0000256" key="2">
    <source>
        <dbReference type="ARBA" id="ARBA00022723"/>
    </source>
</evidence>
<dbReference type="Pfam" id="PF00394">
    <property type="entry name" value="Cu-oxidase"/>
    <property type="match status" value="1"/>
</dbReference>
<evidence type="ECO:0000256" key="4">
    <source>
        <dbReference type="ARBA" id="ARBA00023008"/>
    </source>
</evidence>
<feature type="compositionally biased region" description="Basic and acidic residues" evidence="5">
    <location>
        <begin position="638"/>
        <end position="654"/>
    </location>
</feature>
<dbReference type="GO" id="GO:0005507">
    <property type="term" value="F:copper ion binding"/>
    <property type="evidence" value="ECO:0007669"/>
    <property type="project" value="InterPro"/>
</dbReference>
<keyword evidence="2" id="KW-0479">Metal-binding</keyword>
<dbReference type="PANTHER" id="PTHR11709">
    <property type="entry name" value="MULTI-COPPER OXIDASE"/>
    <property type="match status" value="1"/>
</dbReference>
<dbReference type="InterPro" id="IPR011706">
    <property type="entry name" value="Cu-oxidase_C"/>
</dbReference>
<sequence>MTCRYTFNVEWYSTMSRACYDCPCNLTDCGRERCVAMDGFRRPIAVVNRQLPGPTIEVCKGDRIIVEVNNELDDAEGVTIHWHGLLQRGTPYMDGANLITQCPIQASASFTYNFLADRAGTHWWHAHAGFQRSDGLFGPFIVREPEEDNPHSALYDYDLHEHTAMISDWMHETAIEVFVLEHHVDVNDDPRSILVNGKAQLGGFTDENNGTSHATPREVFEVEEGKRYRFRLISTATGGEAFRVSVDNHTLTIIASDGAYVQPVEVDTLVIYGGERYDVVLNASQTDGGNYWMKISESRGRPLNQGLAIIRYSGAPESNPTMSPSGVRDGVIYQAWNTPASADVITVNELVAIENATLPQENKRTFYMTTDFNQFADLRYWEDEYNPLVNDRAFKHPSYALLSQYNDETDSDDLCFFEDEELNQKCKTEFCRCTQVLQVDLHQTIEIVIVDEGNLYPAVHPFHLHGFSFRVLAQGYGGDNLDVTEVIAMDLNGTIKRNFNNPPEKDTVITMNAGYTVIQFVADNPGWWFFHCHNEFHLHTGLAIVVRVGSQSDLPPIPDDFPTCRTFKPSNSTSPSSPAPRPTRPPPPSPPSDMVQFPLSTVIALAIVVGVLGLLVIILLFVVVCRRQGTPSPASSARNEEMKGHDAPWGDKTD</sequence>
<dbReference type="InterPro" id="IPR011707">
    <property type="entry name" value="Cu-oxidase-like_N"/>
</dbReference>
<evidence type="ECO:0000259" key="7">
    <source>
        <dbReference type="Pfam" id="PF00394"/>
    </source>
</evidence>
<dbReference type="InterPro" id="IPR001117">
    <property type="entry name" value="Cu-oxidase_2nd"/>
</dbReference>
<dbReference type="Proteomes" id="UP000007110">
    <property type="component" value="Unassembled WGS sequence"/>
</dbReference>
<dbReference type="GO" id="GO:0016491">
    <property type="term" value="F:oxidoreductase activity"/>
    <property type="evidence" value="ECO:0000318"/>
    <property type="project" value="GO_Central"/>
</dbReference>
<organism evidence="10 11">
    <name type="scientific">Strongylocentrotus purpuratus</name>
    <name type="common">Purple sea urchin</name>
    <dbReference type="NCBI Taxonomy" id="7668"/>
    <lineage>
        <taxon>Eukaryota</taxon>
        <taxon>Metazoa</taxon>
        <taxon>Echinodermata</taxon>
        <taxon>Eleutherozoa</taxon>
        <taxon>Echinozoa</taxon>
        <taxon>Echinoidea</taxon>
        <taxon>Euechinoidea</taxon>
        <taxon>Echinacea</taxon>
        <taxon>Camarodonta</taxon>
        <taxon>Echinidea</taxon>
        <taxon>Strongylocentrotidae</taxon>
        <taxon>Strongylocentrotus</taxon>
    </lineage>
</organism>
<dbReference type="CDD" id="cd13884">
    <property type="entry name" value="CuRO_2_tcLCC_insect_like"/>
    <property type="match status" value="1"/>
</dbReference>
<dbReference type="InParanoid" id="A0A7M7HP77"/>
<evidence type="ECO:0000256" key="3">
    <source>
        <dbReference type="ARBA" id="ARBA00023002"/>
    </source>
</evidence>
<dbReference type="Pfam" id="PF07731">
    <property type="entry name" value="Cu-oxidase_2"/>
    <property type="match status" value="1"/>
</dbReference>
<accession>A0A7M7HP77</accession>
<reference evidence="10" key="2">
    <citation type="submission" date="2021-01" db="UniProtKB">
        <authorList>
            <consortium name="EnsemblMetazoa"/>
        </authorList>
    </citation>
    <scope>IDENTIFICATION</scope>
</reference>
<dbReference type="EnsemblMetazoa" id="XM_011679513">
    <property type="protein sequence ID" value="XP_011677815"/>
    <property type="gene ID" value="LOC763726"/>
</dbReference>
<dbReference type="Gene3D" id="2.60.40.420">
    <property type="entry name" value="Cupredoxins - blue copper proteins"/>
    <property type="match status" value="3"/>
</dbReference>
<evidence type="ECO:0000313" key="10">
    <source>
        <dbReference type="EnsemblMetazoa" id="XP_011677815"/>
    </source>
</evidence>
<keyword evidence="6" id="KW-1133">Transmembrane helix</keyword>
<dbReference type="GO" id="GO:0005886">
    <property type="term" value="C:plasma membrane"/>
    <property type="evidence" value="ECO:0000318"/>
    <property type="project" value="GO_Central"/>
</dbReference>
<dbReference type="OrthoDB" id="2121828at2759"/>
<keyword evidence="6" id="KW-0812">Transmembrane</keyword>
<feature type="domain" description="Plastocyanin-like" evidence="7">
    <location>
        <begin position="161"/>
        <end position="315"/>
    </location>
</feature>
<feature type="transmembrane region" description="Helical" evidence="6">
    <location>
        <begin position="597"/>
        <end position="624"/>
    </location>
</feature>
<dbReference type="KEGG" id="spu:763726"/>
<feature type="region of interest" description="Disordered" evidence="5">
    <location>
        <begin position="630"/>
        <end position="654"/>
    </location>
</feature>
<evidence type="ECO:0000256" key="5">
    <source>
        <dbReference type="SAM" id="MobiDB-lite"/>
    </source>
</evidence>
<feature type="domain" description="Plastocyanin-like" evidence="8">
    <location>
        <begin position="416"/>
        <end position="551"/>
    </location>
</feature>
<proteinExistence type="inferred from homology"/>
<dbReference type="Pfam" id="PF07732">
    <property type="entry name" value="Cu-oxidase_3"/>
    <property type="match status" value="1"/>
</dbReference>
<evidence type="ECO:0000256" key="1">
    <source>
        <dbReference type="ARBA" id="ARBA00010609"/>
    </source>
</evidence>
<dbReference type="CDD" id="cd13905">
    <property type="entry name" value="CuRO_3_tcLLC2_insect_like"/>
    <property type="match status" value="1"/>
</dbReference>
<evidence type="ECO:0000259" key="9">
    <source>
        <dbReference type="Pfam" id="PF07732"/>
    </source>
</evidence>
<dbReference type="GeneID" id="763726"/>
<dbReference type="InterPro" id="IPR008972">
    <property type="entry name" value="Cupredoxin"/>
</dbReference>
<feature type="domain" description="Plastocyanin-like" evidence="9">
    <location>
        <begin position="36"/>
        <end position="146"/>
    </location>
</feature>
<keyword evidence="4" id="KW-0186">Copper</keyword>
<dbReference type="PANTHER" id="PTHR11709:SF394">
    <property type="entry name" value="FI03373P-RELATED"/>
    <property type="match status" value="1"/>
</dbReference>
<dbReference type="PROSITE" id="PS00079">
    <property type="entry name" value="MULTICOPPER_OXIDASE1"/>
    <property type="match status" value="1"/>
</dbReference>
<feature type="compositionally biased region" description="Pro residues" evidence="5">
    <location>
        <begin position="577"/>
        <end position="591"/>
    </location>
</feature>
<evidence type="ECO:0000256" key="6">
    <source>
        <dbReference type="SAM" id="Phobius"/>
    </source>
</evidence>
<keyword evidence="3" id="KW-0560">Oxidoreductase</keyword>
<evidence type="ECO:0000259" key="8">
    <source>
        <dbReference type="Pfam" id="PF07731"/>
    </source>
</evidence>
<dbReference type="RefSeq" id="XP_011677815.2">
    <property type="nucleotide sequence ID" value="XM_011679513.2"/>
</dbReference>
<keyword evidence="11" id="KW-1185">Reference proteome</keyword>
<dbReference type="FunFam" id="2.60.40.420:FF:000031">
    <property type="entry name" value="Laccase-2 isoform A"/>
    <property type="match status" value="1"/>
</dbReference>
<reference evidence="11" key="1">
    <citation type="submission" date="2015-02" db="EMBL/GenBank/DDBJ databases">
        <title>Genome sequencing for Strongylocentrotus purpuratus.</title>
        <authorList>
            <person name="Murali S."/>
            <person name="Liu Y."/>
            <person name="Vee V."/>
            <person name="English A."/>
            <person name="Wang M."/>
            <person name="Skinner E."/>
            <person name="Han Y."/>
            <person name="Muzny D.M."/>
            <person name="Worley K.C."/>
            <person name="Gibbs R.A."/>
        </authorList>
    </citation>
    <scope>NUCLEOTIDE SEQUENCE</scope>
</reference>
<dbReference type="AlphaFoldDB" id="A0A7M7HP77"/>
<evidence type="ECO:0000313" key="11">
    <source>
        <dbReference type="Proteomes" id="UP000007110"/>
    </source>
</evidence>
<dbReference type="FunFam" id="2.60.40.420:FF:000045">
    <property type="entry name" value="Laccase 2"/>
    <property type="match status" value="1"/>
</dbReference>